<protein>
    <submittedName>
        <fullName evidence="16">Methyl-accepting chemotaxis protein</fullName>
    </submittedName>
</protein>
<comment type="similarity">
    <text evidence="10">Belongs to the methyl-accepting chemotaxis (MCP) protein family.</text>
</comment>
<dbReference type="Proteomes" id="UP001165542">
    <property type="component" value="Unassembled WGS sequence"/>
</dbReference>
<evidence type="ECO:0000256" key="12">
    <source>
        <dbReference type="SAM" id="MobiDB-lite"/>
    </source>
</evidence>
<reference evidence="16" key="1">
    <citation type="submission" date="2021-11" db="EMBL/GenBank/DDBJ databases">
        <title>Halomonas sp., isolated from a coastal aquaculture zone in Dongshan Bay.</title>
        <authorList>
            <person name="Lin W."/>
        </authorList>
    </citation>
    <scope>NUCLEOTIDE SEQUENCE</scope>
    <source>
        <strain evidence="16">Yzlin-01</strain>
    </source>
</reference>
<name>A0ABT2EAW2_9GAMM</name>
<keyword evidence="4" id="KW-0145">Chemotaxis</keyword>
<dbReference type="InterPro" id="IPR051310">
    <property type="entry name" value="MCP_chemotaxis"/>
</dbReference>
<keyword evidence="2" id="KW-1003">Cell membrane</keyword>
<dbReference type="RefSeq" id="WP_259035232.1">
    <property type="nucleotide sequence ID" value="NZ_JAJISC010000002.1"/>
</dbReference>
<evidence type="ECO:0000259" key="14">
    <source>
        <dbReference type="PROSITE" id="PS50111"/>
    </source>
</evidence>
<keyword evidence="7 13" id="KW-1133">Transmembrane helix</keyword>
<keyword evidence="6 13" id="KW-0812">Transmembrane</keyword>
<evidence type="ECO:0000256" key="9">
    <source>
        <dbReference type="ARBA" id="ARBA00023224"/>
    </source>
</evidence>
<feature type="domain" description="Methyl-accepting transducer" evidence="14">
    <location>
        <begin position="268"/>
        <end position="497"/>
    </location>
</feature>
<feature type="compositionally biased region" description="Low complexity" evidence="12">
    <location>
        <begin position="277"/>
        <end position="295"/>
    </location>
</feature>
<evidence type="ECO:0000256" key="1">
    <source>
        <dbReference type="ARBA" id="ARBA00004429"/>
    </source>
</evidence>
<evidence type="ECO:0000256" key="7">
    <source>
        <dbReference type="ARBA" id="ARBA00022989"/>
    </source>
</evidence>
<proteinExistence type="inferred from homology"/>
<evidence type="ECO:0000256" key="11">
    <source>
        <dbReference type="PROSITE-ProRule" id="PRU00284"/>
    </source>
</evidence>
<evidence type="ECO:0000256" key="2">
    <source>
        <dbReference type="ARBA" id="ARBA00022475"/>
    </source>
</evidence>
<accession>A0ABT2EAW2</accession>
<organism evidence="16 17">
    <name type="scientific">Halomonas dongshanensis</name>
    <dbReference type="NCBI Taxonomy" id="2890835"/>
    <lineage>
        <taxon>Bacteria</taxon>
        <taxon>Pseudomonadati</taxon>
        <taxon>Pseudomonadota</taxon>
        <taxon>Gammaproteobacteria</taxon>
        <taxon>Oceanospirillales</taxon>
        <taxon>Halomonadaceae</taxon>
        <taxon>Halomonas</taxon>
    </lineage>
</organism>
<evidence type="ECO:0000313" key="16">
    <source>
        <dbReference type="EMBL" id="MCS2608723.1"/>
    </source>
</evidence>
<evidence type="ECO:0000256" key="10">
    <source>
        <dbReference type="ARBA" id="ARBA00029447"/>
    </source>
</evidence>
<dbReference type="SMART" id="SM00304">
    <property type="entry name" value="HAMP"/>
    <property type="match status" value="1"/>
</dbReference>
<comment type="caution">
    <text evidence="16">The sequence shown here is derived from an EMBL/GenBank/DDBJ whole genome shotgun (WGS) entry which is preliminary data.</text>
</comment>
<dbReference type="PROSITE" id="PS50111">
    <property type="entry name" value="CHEMOTAXIS_TRANSDUC_2"/>
    <property type="match status" value="1"/>
</dbReference>
<evidence type="ECO:0000259" key="15">
    <source>
        <dbReference type="PROSITE" id="PS50885"/>
    </source>
</evidence>
<sequence>MKHLSIKWSLSAALAALVVMIGLISALGFYSSASSDSALDELALTNGQLTNLANRTQVNALRAHAFLDRFASLSAQGNPDLGAENQQRAVEAVALADDAYTAFRNIPLPADDTRQPLIEAIGEAYLAYVTNGIVPMLDAMPFQIQRQQEALAELGGELDAAMEDLLHYTNARSVAEIARIQQLSSWINGGGIALLLTALVAAFIIRALMIRGVVAPIREAITHFERIAEGDLTASIEAQGRNEIGQLFAALSAMQARLKQLVLTLRESSDGVFSGASDISSGSQDLSSRTEQQASALQQTAASMEEMATTVSRNTEIAQQADTLSLSAARSVESGGAEVERTAIVMREIAESAKRINDIIGVIDSIAFQTNILALNASVEAARAGEQGRGFAVVASEVRSLASRSAASASEIRALIETTTQQIDSGAAQAERSGTTIASTVASIQQVTALMAEISTATREQNGGIAQINAALAEMDGVTQQNAALVQQTSTAANALEHQARHLAKQIGMFHLANELVST</sequence>
<dbReference type="PROSITE" id="PS50885">
    <property type="entry name" value="HAMP"/>
    <property type="match status" value="1"/>
</dbReference>
<evidence type="ECO:0000256" key="5">
    <source>
        <dbReference type="ARBA" id="ARBA00022519"/>
    </source>
</evidence>
<evidence type="ECO:0000313" key="17">
    <source>
        <dbReference type="Proteomes" id="UP001165542"/>
    </source>
</evidence>
<keyword evidence="17" id="KW-1185">Reference proteome</keyword>
<evidence type="ECO:0000256" key="6">
    <source>
        <dbReference type="ARBA" id="ARBA00022692"/>
    </source>
</evidence>
<dbReference type="InterPro" id="IPR004090">
    <property type="entry name" value="Chemotax_Me-accpt_rcpt"/>
</dbReference>
<dbReference type="Pfam" id="PF02203">
    <property type="entry name" value="TarH"/>
    <property type="match status" value="1"/>
</dbReference>
<evidence type="ECO:0000256" key="3">
    <source>
        <dbReference type="ARBA" id="ARBA00022481"/>
    </source>
</evidence>
<keyword evidence="5" id="KW-0997">Cell inner membrane</keyword>
<dbReference type="PRINTS" id="PR00260">
    <property type="entry name" value="CHEMTRNSDUCR"/>
</dbReference>
<keyword evidence="8 13" id="KW-0472">Membrane</keyword>
<dbReference type="InterPro" id="IPR003122">
    <property type="entry name" value="Tar_rcpt_lig-bd"/>
</dbReference>
<dbReference type="InterPro" id="IPR003660">
    <property type="entry name" value="HAMP_dom"/>
</dbReference>
<dbReference type="CDD" id="cd11386">
    <property type="entry name" value="MCP_signal"/>
    <property type="match status" value="1"/>
</dbReference>
<dbReference type="Pfam" id="PF00672">
    <property type="entry name" value="HAMP"/>
    <property type="match status" value="1"/>
</dbReference>
<gene>
    <name evidence="16" type="ORF">LLY24_05225</name>
</gene>
<dbReference type="Pfam" id="PF00015">
    <property type="entry name" value="MCPsignal"/>
    <property type="match status" value="1"/>
</dbReference>
<dbReference type="PANTHER" id="PTHR43531:SF14">
    <property type="entry name" value="METHYL-ACCEPTING CHEMOTAXIS PROTEIN I-RELATED"/>
    <property type="match status" value="1"/>
</dbReference>
<comment type="subcellular location">
    <subcellularLocation>
        <location evidence="1">Cell inner membrane</location>
        <topology evidence="1">Multi-pass membrane protein</topology>
    </subcellularLocation>
</comment>
<dbReference type="Gene3D" id="1.10.287.950">
    <property type="entry name" value="Methyl-accepting chemotaxis protein"/>
    <property type="match status" value="1"/>
</dbReference>
<evidence type="ECO:0000256" key="13">
    <source>
        <dbReference type="SAM" id="Phobius"/>
    </source>
</evidence>
<evidence type="ECO:0000256" key="8">
    <source>
        <dbReference type="ARBA" id="ARBA00023136"/>
    </source>
</evidence>
<feature type="domain" description="HAMP" evidence="15">
    <location>
        <begin position="211"/>
        <end position="263"/>
    </location>
</feature>
<dbReference type="EMBL" id="JAJISC010000002">
    <property type="protein sequence ID" value="MCS2608723.1"/>
    <property type="molecule type" value="Genomic_DNA"/>
</dbReference>
<keyword evidence="9 11" id="KW-0807">Transducer</keyword>
<dbReference type="InterPro" id="IPR004089">
    <property type="entry name" value="MCPsignal_dom"/>
</dbReference>
<dbReference type="SMART" id="SM00283">
    <property type="entry name" value="MA"/>
    <property type="match status" value="1"/>
</dbReference>
<dbReference type="PANTHER" id="PTHR43531">
    <property type="entry name" value="PROTEIN ICFG"/>
    <property type="match status" value="1"/>
</dbReference>
<keyword evidence="3" id="KW-0488">Methylation</keyword>
<feature type="transmembrane region" description="Helical" evidence="13">
    <location>
        <begin position="186"/>
        <end position="208"/>
    </location>
</feature>
<dbReference type="SUPFAM" id="SSF58104">
    <property type="entry name" value="Methyl-accepting chemotaxis protein (MCP) signaling domain"/>
    <property type="match status" value="1"/>
</dbReference>
<evidence type="ECO:0000256" key="4">
    <source>
        <dbReference type="ARBA" id="ARBA00022500"/>
    </source>
</evidence>
<dbReference type="CDD" id="cd06225">
    <property type="entry name" value="HAMP"/>
    <property type="match status" value="1"/>
</dbReference>
<feature type="region of interest" description="Disordered" evidence="12">
    <location>
        <begin position="271"/>
        <end position="295"/>
    </location>
</feature>